<proteinExistence type="predicted"/>
<accession>A0A0R1VJD7</accession>
<reference evidence="2 3" key="1">
    <citation type="journal article" date="2015" name="Genome Announc.">
        <title>Expanding the biotechnology potential of lactobacilli through comparative genomics of 213 strains and associated genera.</title>
        <authorList>
            <person name="Sun Z."/>
            <person name="Harris H.M."/>
            <person name="McCann A."/>
            <person name="Guo C."/>
            <person name="Argimon S."/>
            <person name="Zhang W."/>
            <person name="Yang X."/>
            <person name="Jeffery I.B."/>
            <person name="Cooney J.C."/>
            <person name="Kagawa T.F."/>
            <person name="Liu W."/>
            <person name="Song Y."/>
            <person name="Salvetti E."/>
            <person name="Wrobel A."/>
            <person name="Rasinkangas P."/>
            <person name="Parkhill J."/>
            <person name="Rea M.C."/>
            <person name="O'Sullivan O."/>
            <person name="Ritari J."/>
            <person name="Douillard F.P."/>
            <person name="Paul Ross R."/>
            <person name="Yang R."/>
            <person name="Briner A.E."/>
            <person name="Felis G.E."/>
            <person name="de Vos W.M."/>
            <person name="Barrangou R."/>
            <person name="Klaenhammer T.R."/>
            <person name="Caufield P.W."/>
            <person name="Cui Y."/>
            <person name="Zhang H."/>
            <person name="O'Toole P.W."/>
        </authorList>
    </citation>
    <scope>NUCLEOTIDE SEQUENCE [LARGE SCALE GENOMIC DNA]</scope>
    <source>
        <strain evidence="2 3">DSM 18630</strain>
    </source>
</reference>
<dbReference type="EMBL" id="AZGB01000018">
    <property type="protein sequence ID" value="KRM05681.1"/>
    <property type="molecule type" value="Genomic_DNA"/>
</dbReference>
<feature type="transmembrane region" description="Helical" evidence="1">
    <location>
        <begin position="6"/>
        <end position="30"/>
    </location>
</feature>
<dbReference type="GeneID" id="98320172"/>
<keyword evidence="1" id="KW-0812">Transmembrane</keyword>
<evidence type="ECO:0000313" key="2">
    <source>
        <dbReference type="EMBL" id="KRM05681.1"/>
    </source>
</evidence>
<keyword evidence="1" id="KW-0472">Membrane</keyword>
<gene>
    <name evidence="2" type="ORF">FC89_GL001387</name>
</gene>
<keyword evidence="1" id="KW-1133">Transmembrane helix</keyword>
<dbReference type="Proteomes" id="UP000051451">
    <property type="component" value="Unassembled WGS sequence"/>
</dbReference>
<comment type="caution">
    <text evidence="2">The sequence shown here is derived from an EMBL/GenBank/DDBJ whole genome shotgun (WGS) entry which is preliminary data.</text>
</comment>
<protein>
    <submittedName>
        <fullName evidence="2">Uncharacterized protein</fullName>
    </submittedName>
</protein>
<dbReference type="AlphaFoldDB" id="A0A0R1VJD7"/>
<dbReference type="STRING" id="1423750.FC89_GL001387"/>
<keyword evidence="3" id="KW-1185">Reference proteome</keyword>
<sequence length="53" mass="6123">MISIVNSLTLMILIVLLAIFIGTVIELIAFKEKVSELLKKRHANVRRADHRFF</sequence>
<name>A0A0R1VJD7_9LACO</name>
<organism evidence="2 3">
    <name type="scientific">Liquorilactobacillus ghanensis DSM 18630</name>
    <dbReference type="NCBI Taxonomy" id="1423750"/>
    <lineage>
        <taxon>Bacteria</taxon>
        <taxon>Bacillati</taxon>
        <taxon>Bacillota</taxon>
        <taxon>Bacilli</taxon>
        <taxon>Lactobacillales</taxon>
        <taxon>Lactobacillaceae</taxon>
        <taxon>Liquorilactobacillus</taxon>
    </lineage>
</organism>
<evidence type="ECO:0000313" key="3">
    <source>
        <dbReference type="Proteomes" id="UP000051451"/>
    </source>
</evidence>
<evidence type="ECO:0000256" key="1">
    <source>
        <dbReference type="SAM" id="Phobius"/>
    </source>
</evidence>
<dbReference type="RefSeq" id="WP_157060694.1">
    <property type="nucleotide sequence ID" value="NZ_AZGB01000018.1"/>
</dbReference>
<dbReference type="PATRIC" id="fig|1423750.3.peg.1421"/>